<feature type="non-terminal residue" evidence="4">
    <location>
        <position position="1"/>
    </location>
</feature>
<sequence length="110" mass="12378">RECRGQMFGGKPCEGEKFSKEDCSRLPCPPLPKNFDISECQQDTNFTCTSKKMCIPKHQKCDSTVQCHDGSDEENCNVVIGLVDIRYDLSMGRNSAWSLFPSTMVVIVIH</sequence>
<dbReference type="PROSITE" id="PS01209">
    <property type="entry name" value="LDLRA_1"/>
    <property type="match status" value="1"/>
</dbReference>
<keyword evidence="1 2" id="KW-1015">Disulfide bond</keyword>
<dbReference type="AlphaFoldDB" id="A0A0B6ZIM2"/>
<feature type="disulfide bond" evidence="2">
    <location>
        <begin position="61"/>
        <end position="76"/>
    </location>
</feature>
<evidence type="ECO:0000256" key="2">
    <source>
        <dbReference type="PROSITE-ProRule" id="PRU00124"/>
    </source>
</evidence>
<accession>A0A0B6ZIM2</accession>
<comment type="caution">
    <text evidence="2">Lacks conserved residue(s) required for the propagation of feature annotation.</text>
</comment>
<dbReference type="Pfam" id="PF00057">
    <property type="entry name" value="Ldl_recept_a"/>
    <property type="match status" value="1"/>
</dbReference>
<dbReference type="InterPro" id="IPR002172">
    <property type="entry name" value="LDrepeatLR_classA_rpt"/>
</dbReference>
<protein>
    <submittedName>
        <fullName evidence="4">Uncharacterized protein</fullName>
    </submittedName>
</protein>
<organism evidence="4">
    <name type="scientific">Arion vulgaris</name>
    <dbReference type="NCBI Taxonomy" id="1028688"/>
    <lineage>
        <taxon>Eukaryota</taxon>
        <taxon>Metazoa</taxon>
        <taxon>Spiralia</taxon>
        <taxon>Lophotrochozoa</taxon>
        <taxon>Mollusca</taxon>
        <taxon>Gastropoda</taxon>
        <taxon>Heterobranchia</taxon>
        <taxon>Euthyneura</taxon>
        <taxon>Panpulmonata</taxon>
        <taxon>Eupulmonata</taxon>
        <taxon>Stylommatophora</taxon>
        <taxon>Helicina</taxon>
        <taxon>Arionoidea</taxon>
        <taxon>Arionidae</taxon>
        <taxon>Arion</taxon>
    </lineage>
</organism>
<dbReference type="PROSITE" id="PS50068">
    <property type="entry name" value="LDLRA_2"/>
    <property type="match status" value="1"/>
</dbReference>
<gene>
    <name evidence="4" type="primary">ORF66119</name>
</gene>
<feature type="region of interest" description="Disordered" evidence="3">
    <location>
        <begin position="1"/>
        <end position="22"/>
    </location>
</feature>
<dbReference type="InterPro" id="IPR036055">
    <property type="entry name" value="LDL_receptor-like_sf"/>
</dbReference>
<dbReference type="CDD" id="cd00112">
    <property type="entry name" value="LDLa"/>
    <property type="match status" value="1"/>
</dbReference>
<evidence type="ECO:0000256" key="3">
    <source>
        <dbReference type="SAM" id="MobiDB-lite"/>
    </source>
</evidence>
<dbReference type="SMART" id="SM00192">
    <property type="entry name" value="LDLa"/>
    <property type="match status" value="1"/>
</dbReference>
<evidence type="ECO:0000256" key="1">
    <source>
        <dbReference type="ARBA" id="ARBA00023157"/>
    </source>
</evidence>
<feature type="non-terminal residue" evidence="4">
    <location>
        <position position="110"/>
    </location>
</feature>
<dbReference type="SUPFAM" id="SSF57424">
    <property type="entry name" value="LDL receptor-like module"/>
    <property type="match status" value="1"/>
</dbReference>
<dbReference type="InterPro" id="IPR023415">
    <property type="entry name" value="LDLR_class-A_CS"/>
</dbReference>
<name>A0A0B6ZIM2_9EUPU</name>
<reference evidence="4" key="1">
    <citation type="submission" date="2014-12" db="EMBL/GenBank/DDBJ databases">
        <title>Insight into the proteome of Arion vulgaris.</title>
        <authorList>
            <person name="Aradska J."/>
            <person name="Bulat T."/>
            <person name="Smidak R."/>
            <person name="Sarate P."/>
            <person name="Gangsoo J."/>
            <person name="Sialana F."/>
            <person name="Bilban M."/>
            <person name="Lubec G."/>
        </authorList>
    </citation>
    <scope>NUCLEOTIDE SEQUENCE</scope>
    <source>
        <tissue evidence="4">Skin</tissue>
    </source>
</reference>
<evidence type="ECO:0000313" key="4">
    <source>
        <dbReference type="EMBL" id="CEK68378.1"/>
    </source>
</evidence>
<dbReference type="Gene3D" id="4.10.400.10">
    <property type="entry name" value="Low-density Lipoprotein Receptor"/>
    <property type="match status" value="1"/>
</dbReference>
<dbReference type="EMBL" id="HACG01021513">
    <property type="protein sequence ID" value="CEK68378.1"/>
    <property type="molecule type" value="Transcribed_RNA"/>
</dbReference>
<feature type="compositionally biased region" description="Basic and acidic residues" evidence="3">
    <location>
        <begin position="13"/>
        <end position="22"/>
    </location>
</feature>
<proteinExistence type="predicted"/>